<dbReference type="PANTHER" id="PTHR43884">
    <property type="entry name" value="ACYL-COA DEHYDROGENASE"/>
    <property type="match status" value="1"/>
</dbReference>
<dbReference type="InterPro" id="IPR006091">
    <property type="entry name" value="Acyl-CoA_Oxase/DH_mid-dom"/>
</dbReference>
<evidence type="ECO:0000313" key="10">
    <source>
        <dbReference type="Proteomes" id="UP000596827"/>
    </source>
</evidence>
<evidence type="ECO:0000313" key="9">
    <source>
        <dbReference type="EMBL" id="MBC5762962.1"/>
    </source>
</evidence>
<dbReference type="InterPro" id="IPR037069">
    <property type="entry name" value="AcylCoA_DH/ox_N_sf"/>
</dbReference>
<name>A0A923M5I7_9BURK</name>
<dbReference type="SUPFAM" id="SSF56645">
    <property type="entry name" value="Acyl-CoA dehydrogenase NM domain-like"/>
    <property type="match status" value="1"/>
</dbReference>
<sequence length="388" mass="42299">MLLNEDQVALRDVARRFAREKLKPRYQAREAEPGFDRGLMKEMGALGLIGADLPEEYGGLGLSGVTSGVITEEMAYGDFNVSYLQLLGSLMGAIIHRNASPDLARFWNTRLVAGEAIVGLGLTEPRGGSDAANLQLRARRDGDHFVLSGEKTSITFSDQCDAMVLFARTGAADAGARGISAFLVPMDLPGIQRTRFKDVGSKIIGRGSVFFDDVRIPAGNMMGAEGKGFTQVMQGFDFSRILIALQCIGAAQASIDETWAYVQERQAMGAPLVQYQGVSFPIVEFETLIAACRELCYHALALRDAGQPHTAEAAMVKWMGPKTAFDAIHQCLLTFGHYGWSMDLPHQQRLRDVMGLEIGDGTAQVMKLIVARERAGRMAVQYAAENKR</sequence>
<organism evidence="9 10">
    <name type="scientific">Ramlibacter albus</name>
    <dbReference type="NCBI Taxonomy" id="2079448"/>
    <lineage>
        <taxon>Bacteria</taxon>
        <taxon>Pseudomonadati</taxon>
        <taxon>Pseudomonadota</taxon>
        <taxon>Betaproteobacteria</taxon>
        <taxon>Burkholderiales</taxon>
        <taxon>Comamonadaceae</taxon>
        <taxon>Ramlibacter</taxon>
    </lineage>
</organism>
<dbReference type="SUPFAM" id="SSF47203">
    <property type="entry name" value="Acyl-CoA dehydrogenase C-terminal domain-like"/>
    <property type="match status" value="1"/>
</dbReference>
<dbReference type="Pfam" id="PF00441">
    <property type="entry name" value="Acyl-CoA_dh_1"/>
    <property type="match status" value="1"/>
</dbReference>
<dbReference type="InterPro" id="IPR009100">
    <property type="entry name" value="AcylCoA_DH/oxidase_NM_dom_sf"/>
</dbReference>
<keyword evidence="10" id="KW-1185">Reference proteome</keyword>
<comment type="similarity">
    <text evidence="2">Belongs to the acyl-CoA dehydrogenase family.</text>
</comment>
<evidence type="ECO:0000256" key="3">
    <source>
        <dbReference type="ARBA" id="ARBA00022630"/>
    </source>
</evidence>
<evidence type="ECO:0000256" key="4">
    <source>
        <dbReference type="ARBA" id="ARBA00022827"/>
    </source>
</evidence>
<comment type="cofactor">
    <cofactor evidence="1">
        <name>FAD</name>
        <dbReference type="ChEBI" id="CHEBI:57692"/>
    </cofactor>
</comment>
<proteinExistence type="inferred from homology"/>
<dbReference type="GO" id="GO:0050660">
    <property type="term" value="F:flavin adenine dinucleotide binding"/>
    <property type="evidence" value="ECO:0007669"/>
    <property type="project" value="InterPro"/>
</dbReference>
<comment type="caution">
    <text evidence="9">The sequence shown here is derived from an EMBL/GenBank/DDBJ whole genome shotgun (WGS) entry which is preliminary data.</text>
</comment>
<dbReference type="Proteomes" id="UP000596827">
    <property type="component" value="Unassembled WGS sequence"/>
</dbReference>
<evidence type="ECO:0000259" key="6">
    <source>
        <dbReference type="Pfam" id="PF00441"/>
    </source>
</evidence>
<dbReference type="InterPro" id="IPR046373">
    <property type="entry name" value="Acyl-CoA_Oxase/DH_mid-dom_sf"/>
</dbReference>
<keyword evidence="5" id="KW-0560">Oxidoreductase</keyword>
<dbReference type="Pfam" id="PF02771">
    <property type="entry name" value="Acyl-CoA_dh_N"/>
    <property type="match status" value="1"/>
</dbReference>
<dbReference type="PANTHER" id="PTHR43884:SF12">
    <property type="entry name" value="ISOVALERYL-COA DEHYDROGENASE, MITOCHONDRIAL-RELATED"/>
    <property type="match status" value="1"/>
</dbReference>
<dbReference type="Gene3D" id="2.40.110.10">
    <property type="entry name" value="Butyryl-CoA Dehydrogenase, subunit A, domain 2"/>
    <property type="match status" value="1"/>
</dbReference>
<gene>
    <name evidence="9" type="ORF">H8R02_00755</name>
</gene>
<reference evidence="9" key="1">
    <citation type="submission" date="2020-08" db="EMBL/GenBank/DDBJ databases">
        <title>Ramlibacter sp. GTP1 16S ribosomal RNA gene genome sequencing and assembly.</title>
        <authorList>
            <person name="Kang M."/>
        </authorList>
    </citation>
    <scope>NUCLEOTIDE SEQUENCE</scope>
    <source>
        <strain evidence="9">GTP1</strain>
    </source>
</reference>
<dbReference type="GO" id="GO:0003995">
    <property type="term" value="F:acyl-CoA dehydrogenase activity"/>
    <property type="evidence" value="ECO:0007669"/>
    <property type="project" value="TreeGrafter"/>
</dbReference>
<dbReference type="RefSeq" id="WP_187079438.1">
    <property type="nucleotide sequence ID" value="NZ_JACORU010000001.1"/>
</dbReference>
<dbReference type="AlphaFoldDB" id="A0A923M5I7"/>
<dbReference type="InterPro" id="IPR013786">
    <property type="entry name" value="AcylCoA_DH/ox_N"/>
</dbReference>
<keyword evidence="3" id="KW-0285">Flavoprotein</keyword>
<keyword evidence="4" id="KW-0274">FAD</keyword>
<dbReference type="InterPro" id="IPR009075">
    <property type="entry name" value="AcylCo_DH/oxidase_C"/>
</dbReference>
<evidence type="ECO:0000259" key="7">
    <source>
        <dbReference type="Pfam" id="PF02770"/>
    </source>
</evidence>
<accession>A0A923M5I7</accession>
<dbReference type="Gene3D" id="1.10.540.10">
    <property type="entry name" value="Acyl-CoA dehydrogenase/oxidase, N-terminal domain"/>
    <property type="match status" value="1"/>
</dbReference>
<feature type="domain" description="Acyl-CoA oxidase/dehydrogenase middle" evidence="7">
    <location>
        <begin position="120"/>
        <end position="214"/>
    </location>
</feature>
<evidence type="ECO:0000256" key="1">
    <source>
        <dbReference type="ARBA" id="ARBA00001974"/>
    </source>
</evidence>
<evidence type="ECO:0000259" key="8">
    <source>
        <dbReference type="Pfam" id="PF02771"/>
    </source>
</evidence>
<feature type="domain" description="Acyl-CoA dehydrogenase/oxidase C-terminal" evidence="6">
    <location>
        <begin position="226"/>
        <end position="373"/>
    </location>
</feature>
<dbReference type="FunFam" id="2.40.110.10:FF:000002">
    <property type="entry name" value="Acyl-CoA dehydrogenase fadE12"/>
    <property type="match status" value="1"/>
</dbReference>
<dbReference type="InterPro" id="IPR036250">
    <property type="entry name" value="AcylCo_DH-like_C"/>
</dbReference>
<dbReference type="EMBL" id="JACORU010000001">
    <property type="protein sequence ID" value="MBC5762962.1"/>
    <property type="molecule type" value="Genomic_DNA"/>
</dbReference>
<feature type="domain" description="Acyl-CoA dehydrogenase/oxidase N-terminal" evidence="8">
    <location>
        <begin position="4"/>
        <end position="115"/>
    </location>
</feature>
<evidence type="ECO:0000256" key="2">
    <source>
        <dbReference type="ARBA" id="ARBA00009347"/>
    </source>
</evidence>
<dbReference type="Gene3D" id="1.20.140.10">
    <property type="entry name" value="Butyryl-CoA Dehydrogenase, subunit A, domain 3"/>
    <property type="match status" value="1"/>
</dbReference>
<evidence type="ECO:0000256" key="5">
    <source>
        <dbReference type="ARBA" id="ARBA00023002"/>
    </source>
</evidence>
<dbReference type="Pfam" id="PF02770">
    <property type="entry name" value="Acyl-CoA_dh_M"/>
    <property type="match status" value="1"/>
</dbReference>
<protein>
    <submittedName>
        <fullName evidence="9">Acyl-CoA dehydrogenase family protein</fullName>
    </submittedName>
</protein>